<evidence type="ECO:0000313" key="9">
    <source>
        <dbReference type="Proteomes" id="UP000239649"/>
    </source>
</evidence>
<sequence length="571" mass="62223">MQQIATSTRCWGPAPARCCRLSVRCDAGRPSVATNAVAAPPRAAAGVPPLAGAGVAEPLSVSDVGKSTNIRYHEAMVDRREKELLLGQRGCVLWFTGLSGSGKSTVACTLEHMLHERGHFTALLDGDNVRHGLNKDLGFSAEDRAENIRRIGEVSKLFADSGAITMTSFISPYRADREAVRARCQPGEFMEVFMDIPIEVCEQRDPKGLYKKARAGLIKNFTGIDDPYEAPLTPEITVRAVDEAGQPRSPADMAQQILEQLDGMGYLRDPAMPTLTVASALQRKHSDGILDYSCLCTGAVAAFRAPARKPLAPRRAVAVGANNKGTTNGAAPQHLEVTDVGKSTNIRWVETMVDREDKERLLGQRGCVLWFTGLSGSGKSTVACTLEHMLHERGHFTALLDGDNVRHGLNKDLGFSAEDRAENIRRIGEVAKLFADAGSVTMTSFISPYRVDRDAVRERCRQGEFLEVFMDIPIELCEQRDPKGLYKKARAGLIKNFTGIDDPYEAPLSPEVVVKPYDEEGNVRSPHDMALQVLTALEEAGYLRDPAMPTLAVANALQRKHSDGVLDFAGL</sequence>
<comment type="pathway">
    <text evidence="1">Sulfur metabolism.</text>
</comment>
<keyword evidence="5 8" id="KW-0418">Kinase</keyword>
<dbReference type="OrthoDB" id="506431at2759"/>
<dbReference type="EMBL" id="LHPF02000045">
    <property type="protein sequence ID" value="PSC67933.1"/>
    <property type="molecule type" value="Genomic_DNA"/>
</dbReference>
<dbReference type="PANTHER" id="PTHR11055:SF1">
    <property type="entry name" value="PAPS SYNTHETASE, ISOFORM D"/>
    <property type="match status" value="1"/>
</dbReference>
<feature type="domain" description="APS kinase" evidence="7">
    <location>
        <begin position="89"/>
        <end position="238"/>
    </location>
</feature>
<keyword evidence="9" id="KW-1185">Reference proteome</keyword>
<dbReference type="NCBIfam" id="NF003013">
    <property type="entry name" value="PRK03846.1"/>
    <property type="match status" value="2"/>
</dbReference>
<proteinExistence type="inferred from homology"/>
<dbReference type="Proteomes" id="UP000239649">
    <property type="component" value="Unassembled WGS sequence"/>
</dbReference>
<evidence type="ECO:0000256" key="2">
    <source>
        <dbReference type="ARBA" id="ARBA00012121"/>
    </source>
</evidence>
<dbReference type="GO" id="GO:0000103">
    <property type="term" value="P:sulfate assimilation"/>
    <property type="evidence" value="ECO:0007669"/>
    <property type="project" value="InterPro"/>
</dbReference>
<dbReference type="STRING" id="554055.A0A2P6V1H5"/>
<organism evidence="8 9">
    <name type="scientific">Micractinium conductrix</name>
    <dbReference type="NCBI Taxonomy" id="554055"/>
    <lineage>
        <taxon>Eukaryota</taxon>
        <taxon>Viridiplantae</taxon>
        <taxon>Chlorophyta</taxon>
        <taxon>core chlorophytes</taxon>
        <taxon>Trebouxiophyceae</taxon>
        <taxon>Chlorellales</taxon>
        <taxon>Chlorellaceae</taxon>
        <taxon>Chlorella clade</taxon>
        <taxon>Micractinium</taxon>
    </lineage>
</organism>
<comment type="caution">
    <text evidence="8">The sequence shown here is derived from an EMBL/GenBank/DDBJ whole genome shotgun (WGS) entry which is preliminary data.</text>
</comment>
<dbReference type="NCBIfam" id="TIGR00455">
    <property type="entry name" value="apsK"/>
    <property type="match status" value="2"/>
</dbReference>
<dbReference type="Gene3D" id="3.40.50.300">
    <property type="entry name" value="P-loop containing nucleotide triphosphate hydrolases"/>
    <property type="match status" value="2"/>
</dbReference>
<dbReference type="HAMAP" id="MF_00065">
    <property type="entry name" value="Adenylyl_sulf_kinase"/>
    <property type="match status" value="2"/>
</dbReference>
<dbReference type="FunFam" id="3.40.50.300:FF:000212">
    <property type="entry name" value="Adenylyl-sulfate kinase"/>
    <property type="match status" value="2"/>
</dbReference>
<dbReference type="InterPro" id="IPR027417">
    <property type="entry name" value="P-loop_NTPase"/>
</dbReference>
<dbReference type="InterPro" id="IPR002891">
    <property type="entry name" value="APS"/>
</dbReference>
<dbReference type="PANTHER" id="PTHR11055">
    <property type="entry name" value="BIFUNCTIONAL 3'-PHOSPHOADENOSINE 5'-PHOSPHOSULFATE SYNTHASE"/>
    <property type="match status" value="1"/>
</dbReference>
<dbReference type="SUPFAM" id="SSF52540">
    <property type="entry name" value="P-loop containing nucleoside triphosphate hydrolases"/>
    <property type="match status" value="2"/>
</dbReference>
<evidence type="ECO:0000313" key="8">
    <source>
        <dbReference type="EMBL" id="PSC67933.1"/>
    </source>
</evidence>
<name>A0A2P6V1H5_9CHLO</name>
<evidence type="ECO:0000256" key="4">
    <source>
        <dbReference type="ARBA" id="ARBA00022741"/>
    </source>
</evidence>
<gene>
    <name evidence="8" type="ORF">C2E20_8480</name>
</gene>
<evidence type="ECO:0000256" key="3">
    <source>
        <dbReference type="ARBA" id="ARBA00022679"/>
    </source>
</evidence>
<reference evidence="8 9" key="1">
    <citation type="journal article" date="2018" name="Plant J.">
        <title>Genome sequences of Chlorella sorokiniana UTEX 1602 and Micractinium conductrix SAG 241.80: implications to maltose excretion by a green alga.</title>
        <authorList>
            <person name="Arriola M.B."/>
            <person name="Velmurugan N."/>
            <person name="Zhang Y."/>
            <person name="Plunkett M.H."/>
            <person name="Hondzo H."/>
            <person name="Barney B.M."/>
        </authorList>
    </citation>
    <scope>NUCLEOTIDE SEQUENCE [LARGE SCALE GENOMIC DNA]</scope>
    <source>
        <strain evidence="8 9">SAG 241.80</strain>
    </source>
</reference>
<keyword evidence="3" id="KW-0808">Transferase</keyword>
<evidence type="ECO:0000256" key="6">
    <source>
        <dbReference type="ARBA" id="ARBA00022840"/>
    </source>
</evidence>
<protein>
    <recommendedName>
        <fullName evidence="2">adenylyl-sulfate kinase</fullName>
        <ecNumber evidence="2">2.7.1.25</ecNumber>
    </recommendedName>
</protein>
<dbReference type="CDD" id="cd02027">
    <property type="entry name" value="APSK"/>
    <property type="match status" value="2"/>
</dbReference>
<dbReference type="GO" id="GO:0005524">
    <property type="term" value="F:ATP binding"/>
    <property type="evidence" value="ECO:0007669"/>
    <property type="project" value="UniProtKB-KW"/>
</dbReference>
<dbReference type="AlphaFoldDB" id="A0A2P6V1H5"/>
<evidence type="ECO:0000256" key="1">
    <source>
        <dbReference type="ARBA" id="ARBA00004678"/>
    </source>
</evidence>
<dbReference type="EC" id="2.7.1.25" evidence="2"/>
<evidence type="ECO:0000259" key="7">
    <source>
        <dbReference type="Pfam" id="PF01583"/>
    </source>
</evidence>
<dbReference type="InterPro" id="IPR059117">
    <property type="entry name" value="APS_kinase_dom"/>
</dbReference>
<feature type="domain" description="APS kinase" evidence="7">
    <location>
        <begin position="365"/>
        <end position="515"/>
    </location>
</feature>
<accession>A0A2P6V1H5</accession>
<dbReference type="Pfam" id="PF01583">
    <property type="entry name" value="APS_kinase"/>
    <property type="match status" value="2"/>
</dbReference>
<evidence type="ECO:0000256" key="5">
    <source>
        <dbReference type="ARBA" id="ARBA00022777"/>
    </source>
</evidence>
<keyword evidence="4" id="KW-0547">Nucleotide-binding</keyword>
<keyword evidence="6" id="KW-0067">ATP-binding</keyword>
<dbReference type="GO" id="GO:0004020">
    <property type="term" value="F:adenylylsulfate kinase activity"/>
    <property type="evidence" value="ECO:0007669"/>
    <property type="project" value="UniProtKB-EC"/>
</dbReference>